<organism evidence="1 2">
    <name type="scientific">Candidatus Marsarchaeota G2 archaeon OSP_D</name>
    <dbReference type="NCBI Taxonomy" id="1978157"/>
    <lineage>
        <taxon>Archaea</taxon>
        <taxon>Candidatus Marsarchaeota</taxon>
        <taxon>Candidatus Marsarchaeota group 2</taxon>
    </lineage>
</organism>
<evidence type="ECO:0000313" key="1">
    <source>
        <dbReference type="EMBL" id="PSN83486.1"/>
    </source>
</evidence>
<dbReference type="EMBL" id="NEXE01000310">
    <property type="protein sequence ID" value="PSN83486.1"/>
    <property type="molecule type" value="Genomic_DNA"/>
</dbReference>
<accession>A0A2R6AAT9</accession>
<gene>
    <name evidence="1" type="ORF">B9Q03_13425</name>
</gene>
<reference evidence="1 2" key="1">
    <citation type="submission" date="2017-04" db="EMBL/GenBank/DDBJ databases">
        <title>Novel microbial lineages endemic to geothermal iron-oxide mats fill important gaps in the evolutionary history of Archaea.</title>
        <authorList>
            <person name="Jay Z.J."/>
            <person name="Beam J.P."/>
            <person name="Dlakic M."/>
            <person name="Rusch D.B."/>
            <person name="Kozubal M.A."/>
            <person name="Inskeep W.P."/>
        </authorList>
    </citation>
    <scope>NUCLEOTIDE SEQUENCE [LARGE SCALE GENOMIC DNA]</scope>
    <source>
        <strain evidence="1">OSP_D</strain>
    </source>
</reference>
<dbReference type="Proteomes" id="UP000240322">
    <property type="component" value="Unassembled WGS sequence"/>
</dbReference>
<proteinExistence type="predicted"/>
<comment type="caution">
    <text evidence="1">The sequence shown here is derived from an EMBL/GenBank/DDBJ whole genome shotgun (WGS) entry which is preliminary data.</text>
</comment>
<name>A0A2R6AAT9_9ARCH</name>
<protein>
    <submittedName>
        <fullName evidence="1">Uncharacterized protein</fullName>
    </submittedName>
</protein>
<evidence type="ECO:0000313" key="2">
    <source>
        <dbReference type="Proteomes" id="UP000240322"/>
    </source>
</evidence>
<dbReference type="AlphaFoldDB" id="A0A2R6AAT9"/>
<sequence>MIVFMRVGFGVSRSKSLDASSDEVCFGLVRGVLERVYTDGVDAAQKYLKEFSERNPLLGYDSVCMGFVQALIQGLVESNMDHSVVEAMMRCDRVWVERCLASVRAAQEALYLPEEEYFRLKVLEQALIYVLSAVDKGLKPKLGG</sequence>